<evidence type="ECO:0000259" key="7">
    <source>
        <dbReference type="Pfam" id="PF08240"/>
    </source>
</evidence>
<feature type="domain" description="Alcohol dehydrogenase-like C-terminal" evidence="6">
    <location>
        <begin position="189"/>
        <end position="258"/>
    </location>
</feature>
<comment type="similarity">
    <text evidence="5">Belongs to the zinc-containing alcohol dehydrogenase family.</text>
</comment>
<evidence type="ECO:0000313" key="9">
    <source>
        <dbReference type="Proteomes" id="UP001201873"/>
    </source>
</evidence>
<keyword evidence="3 5" id="KW-0862">Zinc</keyword>
<dbReference type="PROSITE" id="PS00059">
    <property type="entry name" value="ADH_ZINC"/>
    <property type="match status" value="1"/>
</dbReference>
<name>A0ABT0JYE1_9ACTN</name>
<dbReference type="InterPro" id="IPR011032">
    <property type="entry name" value="GroES-like_sf"/>
</dbReference>
<evidence type="ECO:0000256" key="4">
    <source>
        <dbReference type="ARBA" id="ARBA00023002"/>
    </source>
</evidence>
<reference evidence="8 9" key="1">
    <citation type="submission" date="2022-04" db="EMBL/GenBank/DDBJ databases">
        <title>Genome diversity in the genus Frankia.</title>
        <authorList>
            <person name="Carlos-Shanley C."/>
            <person name="Hahn D."/>
        </authorList>
    </citation>
    <scope>NUCLEOTIDE SEQUENCE [LARGE SCALE GENOMIC DNA]</scope>
    <source>
        <strain evidence="8 9">Ag45/Mut15</strain>
    </source>
</reference>
<dbReference type="PANTHER" id="PTHR42813">
    <property type="entry name" value="ZINC-TYPE ALCOHOL DEHYDROGENASE-LIKE"/>
    <property type="match status" value="1"/>
</dbReference>
<dbReference type="Gene3D" id="3.90.180.10">
    <property type="entry name" value="Medium-chain alcohol dehydrogenases, catalytic domain"/>
    <property type="match status" value="1"/>
</dbReference>
<accession>A0ABT0JYE1</accession>
<organism evidence="8 9">
    <name type="scientific">Frankia umida</name>
    <dbReference type="NCBI Taxonomy" id="573489"/>
    <lineage>
        <taxon>Bacteria</taxon>
        <taxon>Bacillati</taxon>
        <taxon>Actinomycetota</taxon>
        <taxon>Actinomycetes</taxon>
        <taxon>Frankiales</taxon>
        <taxon>Frankiaceae</taxon>
        <taxon>Frankia</taxon>
    </lineage>
</organism>
<dbReference type="PANTHER" id="PTHR42813:SF7">
    <property type="entry name" value="ALCOHOL DEHYDROGENASE (ZN-DEPENDENT)-RELATED"/>
    <property type="match status" value="1"/>
</dbReference>
<proteinExistence type="inferred from homology"/>
<gene>
    <name evidence="8" type="ORF">MXD59_12365</name>
</gene>
<comment type="caution">
    <text evidence="8">The sequence shown here is derived from an EMBL/GenBank/DDBJ whole genome shotgun (WGS) entry which is preliminary data.</text>
</comment>
<dbReference type="Pfam" id="PF08240">
    <property type="entry name" value="ADH_N"/>
    <property type="match status" value="1"/>
</dbReference>
<evidence type="ECO:0000259" key="6">
    <source>
        <dbReference type="Pfam" id="PF00107"/>
    </source>
</evidence>
<dbReference type="SUPFAM" id="SSF51735">
    <property type="entry name" value="NAD(P)-binding Rossmann-fold domains"/>
    <property type="match status" value="1"/>
</dbReference>
<evidence type="ECO:0000256" key="3">
    <source>
        <dbReference type="ARBA" id="ARBA00022833"/>
    </source>
</evidence>
<evidence type="ECO:0000256" key="5">
    <source>
        <dbReference type="RuleBase" id="RU361277"/>
    </source>
</evidence>
<dbReference type="Pfam" id="PF00107">
    <property type="entry name" value="ADH_zinc_N"/>
    <property type="match status" value="1"/>
</dbReference>
<dbReference type="SUPFAM" id="SSF50129">
    <property type="entry name" value="GroES-like"/>
    <property type="match status" value="1"/>
</dbReference>
<comment type="cofactor">
    <cofactor evidence="1 5">
        <name>Zn(2+)</name>
        <dbReference type="ChEBI" id="CHEBI:29105"/>
    </cofactor>
</comment>
<keyword evidence="2 5" id="KW-0479">Metal-binding</keyword>
<dbReference type="InterPro" id="IPR013149">
    <property type="entry name" value="ADH-like_C"/>
</dbReference>
<protein>
    <submittedName>
        <fullName evidence="8">Alcohol dehydrogenase catalytic domain-containing protein</fullName>
    </submittedName>
</protein>
<evidence type="ECO:0000256" key="1">
    <source>
        <dbReference type="ARBA" id="ARBA00001947"/>
    </source>
</evidence>
<dbReference type="RefSeq" id="WP_248824805.1">
    <property type="nucleotide sequence ID" value="NZ_JALKFT010000010.1"/>
</dbReference>
<dbReference type="InterPro" id="IPR002328">
    <property type="entry name" value="ADH_Zn_CS"/>
</dbReference>
<feature type="domain" description="Alcohol dehydrogenase-like N-terminal" evidence="7">
    <location>
        <begin position="25"/>
        <end position="149"/>
    </location>
</feature>
<keyword evidence="4" id="KW-0560">Oxidoreductase</keyword>
<dbReference type="EMBL" id="JALKFT010000010">
    <property type="protein sequence ID" value="MCK9876560.1"/>
    <property type="molecule type" value="Genomic_DNA"/>
</dbReference>
<dbReference type="Proteomes" id="UP001201873">
    <property type="component" value="Unassembled WGS sequence"/>
</dbReference>
<dbReference type="Gene3D" id="3.40.50.720">
    <property type="entry name" value="NAD(P)-binding Rossmann-like Domain"/>
    <property type="match status" value="1"/>
</dbReference>
<keyword evidence="9" id="KW-1185">Reference proteome</keyword>
<evidence type="ECO:0000256" key="2">
    <source>
        <dbReference type="ARBA" id="ARBA00022723"/>
    </source>
</evidence>
<evidence type="ECO:0000313" key="8">
    <source>
        <dbReference type="EMBL" id="MCK9876560.1"/>
    </source>
</evidence>
<dbReference type="InterPro" id="IPR013154">
    <property type="entry name" value="ADH-like_N"/>
</dbReference>
<sequence>MKAVVYHGSADIRLEDVPEPKLTEPTDAIVRLTSSAVCGTDLHMVRGTMPGMREGTILGHEGVGVVEEVGPYVRNLRPGDRVIIPSTIGCGCCSYCRDGYYSQCDHANPRGSRAGAAFFGGPVDTGPFDGLQAEFARVPYANVGLVPLPDSVSDDQAIMLSDIYPTGWYGARLAEVTPGDTVAVFGAGPVGQFAVLSAFQQGAGRVIAVDGIASRLQGARALHAEIVDFNEEDPVAMILEMTRGIGADRVIDAVGVDAQRASSGPAVPDADETRAFEAEREAATAGGARPVGDTWVPGNAPSQAAHWSVEAVAKAGSIGVVGLYPPTLNAYPIGVALNRNLTIKLGICDHRRYIPELLSKVMAGTVDPARVITQHQPVSSAIDAYQAFDRRETGWTKVVLDPAA</sequence>
<dbReference type="InterPro" id="IPR036291">
    <property type="entry name" value="NAD(P)-bd_dom_sf"/>
</dbReference>